<dbReference type="RefSeq" id="XP_018191166.1">
    <property type="nucleotide sequence ID" value="XM_018336869.1"/>
</dbReference>
<dbReference type="GO" id="GO:0071014">
    <property type="term" value="C:post-mRNA release spliceosomal complex"/>
    <property type="evidence" value="ECO:0007669"/>
    <property type="project" value="TreeGrafter"/>
</dbReference>
<dbReference type="GO" id="GO:0005684">
    <property type="term" value="C:U2-type spliceosomal complex"/>
    <property type="evidence" value="ECO:0007669"/>
    <property type="project" value="TreeGrafter"/>
</dbReference>
<dbReference type="STRING" id="1328760.A0A165J083"/>
<feature type="compositionally biased region" description="Basic and acidic residues" evidence="1">
    <location>
        <begin position="176"/>
        <end position="190"/>
    </location>
</feature>
<evidence type="ECO:0000313" key="3">
    <source>
        <dbReference type="Proteomes" id="UP000076632"/>
    </source>
</evidence>
<dbReference type="InParanoid" id="A0A165J083"/>
<reference evidence="2 3" key="1">
    <citation type="journal article" date="2016" name="Fungal Biol.">
        <title>The genome of Xylona heveae provides a window into fungal endophytism.</title>
        <authorList>
            <person name="Gazis R."/>
            <person name="Kuo A."/>
            <person name="Riley R."/>
            <person name="LaButti K."/>
            <person name="Lipzen A."/>
            <person name="Lin J."/>
            <person name="Amirebrahimi M."/>
            <person name="Hesse C.N."/>
            <person name="Spatafora J.W."/>
            <person name="Henrissat B."/>
            <person name="Hainaut M."/>
            <person name="Grigoriev I.V."/>
            <person name="Hibbett D.S."/>
        </authorList>
    </citation>
    <scope>NUCLEOTIDE SEQUENCE [LARGE SCALE GENOMIC DNA]</scope>
    <source>
        <strain evidence="2 3">TC161</strain>
    </source>
</reference>
<dbReference type="AlphaFoldDB" id="A0A165J083"/>
<dbReference type="EMBL" id="KV407455">
    <property type="protein sequence ID" value="KZF25611.1"/>
    <property type="molecule type" value="Genomic_DNA"/>
</dbReference>
<dbReference type="Proteomes" id="UP000076632">
    <property type="component" value="Unassembled WGS sequence"/>
</dbReference>
<dbReference type="OrthoDB" id="10261348at2759"/>
<dbReference type="PANTHER" id="PTHR31551">
    <property type="entry name" value="PRE-MRNA-SPLICING FACTOR CWF18"/>
    <property type="match status" value="1"/>
</dbReference>
<accession>A0A165J083</accession>
<name>A0A165J083_XYLHT</name>
<feature type="compositionally biased region" description="Polar residues" evidence="1">
    <location>
        <begin position="151"/>
        <end position="161"/>
    </location>
</feature>
<dbReference type="Pfam" id="PF08315">
    <property type="entry name" value="cwf18"/>
    <property type="match status" value="1"/>
</dbReference>
<gene>
    <name evidence="2" type="ORF">L228DRAFT_79833</name>
</gene>
<sequence>MSSQSSLDAAANERKARLAQLKTLKRKQEDIQEDKTEPADLAVEGKPADVTTKFLSGRNYDAEMRAPKLGFEMGPNDNQITLEDQARDIAEETAKKAEEEEKADKPIDLFRLQPKKPNWDLKRDLDRKLEILNVRTDNAIARLVRERIQGVQPTANGQGEKNGNHGLEGTSLVEGVRVREREEEEDRRLMEEEDLA</sequence>
<feature type="compositionally biased region" description="Basic and acidic residues" evidence="1">
    <location>
        <begin position="26"/>
        <end position="38"/>
    </location>
</feature>
<dbReference type="GeneID" id="28902006"/>
<feature type="region of interest" description="Disordered" evidence="1">
    <location>
        <begin position="151"/>
        <end position="196"/>
    </location>
</feature>
<evidence type="ECO:0000256" key="1">
    <source>
        <dbReference type="SAM" id="MobiDB-lite"/>
    </source>
</evidence>
<dbReference type="PANTHER" id="PTHR31551:SF1">
    <property type="entry name" value="COILED-COIL DOMAIN-CONTAINING PROTEIN 12"/>
    <property type="match status" value="1"/>
</dbReference>
<organism evidence="2 3">
    <name type="scientific">Xylona heveae (strain CBS 132557 / TC161)</name>
    <dbReference type="NCBI Taxonomy" id="1328760"/>
    <lineage>
        <taxon>Eukaryota</taxon>
        <taxon>Fungi</taxon>
        <taxon>Dikarya</taxon>
        <taxon>Ascomycota</taxon>
        <taxon>Pezizomycotina</taxon>
        <taxon>Xylonomycetes</taxon>
        <taxon>Xylonales</taxon>
        <taxon>Xylonaceae</taxon>
        <taxon>Xylona</taxon>
    </lineage>
</organism>
<protein>
    <submittedName>
        <fullName evidence="2">Putative coiled-coil domain-containing protein</fullName>
    </submittedName>
</protein>
<proteinExistence type="predicted"/>
<keyword evidence="3" id="KW-1185">Reference proteome</keyword>
<dbReference type="InterPro" id="IPR013169">
    <property type="entry name" value="mRNA_splic_Cwf18-like"/>
</dbReference>
<dbReference type="OMA" id="MLVQGIH"/>
<feature type="region of interest" description="Disordered" evidence="1">
    <location>
        <begin position="20"/>
        <end position="45"/>
    </location>
</feature>
<evidence type="ECO:0000313" key="2">
    <source>
        <dbReference type="EMBL" id="KZF25611.1"/>
    </source>
</evidence>